<dbReference type="Proteomes" id="UP001630127">
    <property type="component" value="Unassembled WGS sequence"/>
</dbReference>
<keyword evidence="3" id="KW-1185">Reference proteome</keyword>
<organism evidence="2 3">
    <name type="scientific">Cinchona calisaya</name>
    <dbReference type="NCBI Taxonomy" id="153742"/>
    <lineage>
        <taxon>Eukaryota</taxon>
        <taxon>Viridiplantae</taxon>
        <taxon>Streptophyta</taxon>
        <taxon>Embryophyta</taxon>
        <taxon>Tracheophyta</taxon>
        <taxon>Spermatophyta</taxon>
        <taxon>Magnoliopsida</taxon>
        <taxon>eudicotyledons</taxon>
        <taxon>Gunneridae</taxon>
        <taxon>Pentapetalae</taxon>
        <taxon>asterids</taxon>
        <taxon>lamiids</taxon>
        <taxon>Gentianales</taxon>
        <taxon>Rubiaceae</taxon>
        <taxon>Cinchonoideae</taxon>
        <taxon>Cinchoneae</taxon>
        <taxon>Cinchona</taxon>
    </lineage>
</organism>
<comment type="caution">
    <text evidence="2">The sequence shown here is derived from an EMBL/GenBank/DDBJ whole genome shotgun (WGS) entry which is preliminary data.</text>
</comment>
<dbReference type="InterPro" id="IPR026960">
    <property type="entry name" value="RVT-Znf"/>
</dbReference>
<dbReference type="Pfam" id="PF13966">
    <property type="entry name" value="zf-RVT"/>
    <property type="match status" value="1"/>
</dbReference>
<evidence type="ECO:0000259" key="1">
    <source>
        <dbReference type="Pfam" id="PF13966"/>
    </source>
</evidence>
<dbReference type="AlphaFoldDB" id="A0ABD2YUZ3"/>
<reference evidence="2 3" key="1">
    <citation type="submission" date="2024-11" db="EMBL/GenBank/DDBJ databases">
        <title>A near-complete genome assembly of Cinchona calisaya.</title>
        <authorList>
            <person name="Lian D.C."/>
            <person name="Zhao X.W."/>
            <person name="Wei L."/>
        </authorList>
    </citation>
    <scope>NUCLEOTIDE SEQUENCE [LARGE SCALE GENOMIC DNA]</scope>
    <source>
        <tissue evidence="2">Nenye</tissue>
    </source>
</reference>
<name>A0ABD2YUZ3_9GENT</name>
<proteinExistence type="predicted"/>
<evidence type="ECO:0000313" key="3">
    <source>
        <dbReference type="Proteomes" id="UP001630127"/>
    </source>
</evidence>
<evidence type="ECO:0000313" key="2">
    <source>
        <dbReference type="EMBL" id="KAL3511152.1"/>
    </source>
</evidence>
<accession>A0ABD2YUZ3</accession>
<protein>
    <recommendedName>
        <fullName evidence="1">Reverse transcriptase zinc-binding domain-containing protein</fullName>
    </recommendedName>
</protein>
<sequence length="179" mass="20977">MKLRSGRTYEREEIPIENHLIWLARHDRLMTSNLKMKMTLIQCDVCPICQSASETTTHVIKDCSWAYQEWVDWALSTDLGKMENPDWDLTFRTSIRHIWTWRNKAVHNNQSMPLFSHVQLIKKQVLEILDAMTRTSIKQKQEVLLERKFPRQGWVKLNMDGSATGCPGWVGGVGFFRND</sequence>
<gene>
    <name evidence="2" type="ORF">ACH5RR_030553</name>
</gene>
<dbReference type="EMBL" id="JBJUIK010000012">
    <property type="protein sequence ID" value="KAL3511152.1"/>
    <property type="molecule type" value="Genomic_DNA"/>
</dbReference>
<feature type="domain" description="Reverse transcriptase zinc-binding" evidence="1">
    <location>
        <begin position="18"/>
        <end position="70"/>
    </location>
</feature>